<keyword evidence="4" id="KW-1185">Reference proteome</keyword>
<evidence type="ECO:0000313" key="3">
    <source>
        <dbReference type="EMBL" id="KIK05307.1"/>
    </source>
</evidence>
<name>A0A0C9Y583_9AGAR</name>
<keyword evidence="2" id="KW-1133">Transmembrane helix</keyword>
<organism evidence="3 4">
    <name type="scientific">Laccaria amethystina LaAM-08-1</name>
    <dbReference type="NCBI Taxonomy" id="1095629"/>
    <lineage>
        <taxon>Eukaryota</taxon>
        <taxon>Fungi</taxon>
        <taxon>Dikarya</taxon>
        <taxon>Basidiomycota</taxon>
        <taxon>Agaricomycotina</taxon>
        <taxon>Agaricomycetes</taxon>
        <taxon>Agaricomycetidae</taxon>
        <taxon>Agaricales</taxon>
        <taxon>Agaricineae</taxon>
        <taxon>Hydnangiaceae</taxon>
        <taxon>Laccaria</taxon>
    </lineage>
</organism>
<dbReference type="HOGENOM" id="CLU_885868_0_0_1"/>
<sequence>MSIAQTPISGDTPLIPARGSPRGAAIARSLEYADELYGSTYEVMERHYNEEGSYLGQGALNLFCQALYGHPFQDARDYHYMDTTFAFVGLKIRPSHFLKYTEYLVKFVGHEGKANEPITEFIRGIKDLPEWAFGAHEELTRAWSVFWNALSFNPDIPLSQSLSFKSRISELLQLSPPNFARIAPGLKLKVGLMDLEGLDIKVRPTLNIDEHMTLEEDTLRILKLTRESWNLCLTYHENLVAKALNIDTLGSEVLGSLFTLYREGALMKKAGEMELVLVENDLELAIWTRLLSEVYSKVTPRVLASRTLALGKLVEKRRSWRSTLIRDVKLQTSTQPILFYGSILAVISVISSVVQTVATVWNLVVAIKQPVGH</sequence>
<evidence type="ECO:0000313" key="4">
    <source>
        <dbReference type="Proteomes" id="UP000054477"/>
    </source>
</evidence>
<reference evidence="3 4" key="1">
    <citation type="submission" date="2014-04" db="EMBL/GenBank/DDBJ databases">
        <authorList>
            <consortium name="DOE Joint Genome Institute"/>
            <person name="Kuo A."/>
            <person name="Kohler A."/>
            <person name="Nagy L.G."/>
            <person name="Floudas D."/>
            <person name="Copeland A."/>
            <person name="Barry K.W."/>
            <person name="Cichocki N."/>
            <person name="Veneault-Fourrey C."/>
            <person name="LaButti K."/>
            <person name="Lindquist E.A."/>
            <person name="Lipzen A."/>
            <person name="Lundell T."/>
            <person name="Morin E."/>
            <person name="Murat C."/>
            <person name="Sun H."/>
            <person name="Tunlid A."/>
            <person name="Henrissat B."/>
            <person name="Grigoriev I.V."/>
            <person name="Hibbett D.S."/>
            <person name="Martin F."/>
            <person name="Nordberg H.P."/>
            <person name="Cantor M.N."/>
            <person name="Hua S.X."/>
        </authorList>
    </citation>
    <scope>NUCLEOTIDE SEQUENCE [LARGE SCALE GENOMIC DNA]</scope>
    <source>
        <strain evidence="3 4">LaAM-08-1</strain>
    </source>
</reference>
<dbReference type="EMBL" id="KN838561">
    <property type="protein sequence ID" value="KIK05307.1"/>
    <property type="molecule type" value="Genomic_DNA"/>
</dbReference>
<protein>
    <submittedName>
        <fullName evidence="3">Uncharacterized protein</fullName>
    </submittedName>
</protein>
<dbReference type="OrthoDB" id="3004490at2759"/>
<keyword evidence="2" id="KW-0472">Membrane</keyword>
<evidence type="ECO:0000256" key="2">
    <source>
        <dbReference type="SAM" id="Phobius"/>
    </source>
</evidence>
<feature type="transmembrane region" description="Helical" evidence="2">
    <location>
        <begin position="337"/>
        <end position="364"/>
    </location>
</feature>
<dbReference type="AlphaFoldDB" id="A0A0C9Y583"/>
<gene>
    <name evidence="3" type="ORF">K443DRAFT_675263</name>
</gene>
<proteinExistence type="predicted"/>
<reference evidence="4" key="2">
    <citation type="submission" date="2015-01" db="EMBL/GenBank/DDBJ databases">
        <title>Evolutionary Origins and Diversification of the Mycorrhizal Mutualists.</title>
        <authorList>
            <consortium name="DOE Joint Genome Institute"/>
            <consortium name="Mycorrhizal Genomics Consortium"/>
            <person name="Kohler A."/>
            <person name="Kuo A."/>
            <person name="Nagy L.G."/>
            <person name="Floudas D."/>
            <person name="Copeland A."/>
            <person name="Barry K.W."/>
            <person name="Cichocki N."/>
            <person name="Veneault-Fourrey C."/>
            <person name="LaButti K."/>
            <person name="Lindquist E.A."/>
            <person name="Lipzen A."/>
            <person name="Lundell T."/>
            <person name="Morin E."/>
            <person name="Murat C."/>
            <person name="Riley R."/>
            <person name="Ohm R."/>
            <person name="Sun H."/>
            <person name="Tunlid A."/>
            <person name="Henrissat B."/>
            <person name="Grigoriev I.V."/>
            <person name="Hibbett D.S."/>
            <person name="Martin F."/>
        </authorList>
    </citation>
    <scope>NUCLEOTIDE SEQUENCE [LARGE SCALE GENOMIC DNA]</scope>
    <source>
        <strain evidence="4">LaAM-08-1</strain>
    </source>
</reference>
<accession>A0A0C9Y583</accession>
<dbReference type="Proteomes" id="UP000054477">
    <property type="component" value="Unassembled WGS sequence"/>
</dbReference>
<keyword evidence="2" id="KW-0812">Transmembrane</keyword>
<evidence type="ECO:0000256" key="1">
    <source>
        <dbReference type="SAM" id="MobiDB-lite"/>
    </source>
</evidence>
<feature type="region of interest" description="Disordered" evidence="1">
    <location>
        <begin position="1"/>
        <end position="20"/>
    </location>
</feature>